<dbReference type="OrthoDB" id="7907874at2"/>
<organism evidence="2 3">
    <name type="scientific">Aureimonas fodinaquatilis</name>
    <dbReference type="NCBI Taxonomy" id="2565783"/>
    <lineage>
        <taxon>Bacteria</taxon>
        <taxon>Pseudomonadati</taxon>
        <taxon>Pseudomonadota</taxon>
        <taxon>Alphaproteobacteria</taxon>
        <taxon>Hyphomicrobiales</taxon>
        <taxon>Aurantimonadaceae</taxon>
        <taxon>Aureimonas</taxon>
    </lineage>
</organism>
<proteinExistence type="predicted"/>
<dbReference type="EMBL" id="VTWH01000002">
    <property type="protein sequence ID" value="KAA0970617.1"/>
    <property type="molecule type" value="Genomic_DNA"/>
</dbReference>
<comment type="caution">
    <text evidence="2">The sequence shown here is derived from an EMBL/GenBank/DDBJ whole genome shotgun (WGS) entry which is preliminary data.</text>
</comment>
<dbReference type="RefSeq" id="WP_149299755.1">
    <property type="nucleotide sequence ID" value="NZ_VTWH01000002.1"/>
</dbReference>
<reference evidence="2 3" key="1">
    <citation type="submission" date="2019-08" db="EMBL/GenBank/DDBJ databases">
        <title>Aureimonas fodiniaquatilis sp. nov., isolated from a coal mine wastewater.</title>
        <authorList>
            <person name="Kim W."/>
        </authorList>
    </citation>
    <scope>NUCLEOTIDE SEQUENCE [LARGE SCALE GENOMIC DNA]</scope>
    <source>
        <strain evidence="2 3">CAU 1482</strain>
    </source>
</reference>
<dbReference type="Proteomes" id="UP000324738">
    <property type="component" value="Unassembled WGS sequence"/>
</dbReference>
<name>A0A5B0DUX8_9HYPH</name>
<evidence type="ECO:0000313" key="3">
    <source>
        <dbReference type="Proteomes" id="UP000324738"/>
    </source>
</evidence>
<dbReference type="AlphaFoldDB" id="A0A5B0DUX8"/>
<protein>
    <submittedName>
        <fullName evidence="2">Uncharacterized protein</fullName>
    </submittedName>
</protein>
<keyword evidence="3" id="KW-1185">Reference proteome</keyword>
<gene>
    <name evidence="2" type="ORF">FPY71_08965</name>
</gene>
<evidence type="ECO:0000313" key="2">
    <source>
        <dbReference type="EMBL" id="KAA0970617.1"/>
    </source>
</evidence>
<evidence type="ECO:0000256" key="1">
    <source>
        <dbReference type="SAM" id="MobiDB-lite"/>
    </source>
</evidence>
<feature type="region of interest" description="Disordered" evidence="1">
    <location>
        <begin position="1"/>
        <end position="20"/>
    </location>
</feature>
<accession>A0A5B0DUX8</accession>
<sequence>MHTSGPIPDSETRPQHALETLVSPEVRSRILEVISSARMVGKAELLANLAPVKDPTLREEFERQLEAARENLERMLVNP</sequence>